<evidence type="ECO:0000256" key="1">
    <source>
        <dbReference type="SAM" id="MobiDB-lite"/>
    </source>
</evidence>
<protein>
    <submittedName>
        <fullName evidence="2">Uncharacterized protein</fullName>
    </submittedName>
</protein>
<gene>
    <name evidence="2" type="ORF">SPARVUS_LOCUS4945026</name>
</gene>
<evidence type="ECO:0000313" key="2">
    <source>
        <dbReference type="EMBL" id="CAI9558754.1"/>
    </source>
</evidence>
<dbReference type="EMBL" id="CATNWA010009821">
    <property type="protein sequence ID" value="CAI9558754.1"/>
    <property type="molecule type" value="Genomic_DNA"/>
</dbReference>
<sequence>MEKEPSHVTERILNLTLEIVYLLTEENYIAFKISDGLVASKEMKTQSQVEPPSPPPSNKEVQEVTSEINELLNGENSITFKLSKGFVAPNLKTQSPTAQPPSHSLGKNRNVQDVITEIIDLLTGEEGQCLEGHKDLYKEVMMENHPPLTLPDGPSSGNPPVRCPSPLYSRDSEPLGIQKDDQVILDTNQTDCSTEANEKVEDLSVISDDPCKEEEIPPEISTDPGDTRETREMSKLKRKKIFMW</sequence>
<feature type="compositionally biased region" description="Basic and acidic residues" evidence="1">
    <location>
        <begin position="225"/>
        <end position="234"/>
    </location>
</feature>
<feature type="region of interest" description="Disordered" evidence="1">
    <location>
        <begin position="211"/>
        <end position="234"/>
    </location>
</feature>
<reference evidence="2" key="1">
    <citation type="submission" date="2023-05" db="EMBL/GenBank/DDBJ databases">
        <authorList>
            <person name="Stuckert A."/>
        </authorList>
    </citation>
    <scope>NUCLEOTIDE SEQUENCE</scope>
</reference>
<comment type="caution">
    <text evidence="2">The sequence shown here is derived from an EMBL/GenBank/DDBJ whole genome shotgun (WGS) entry which is preliminary data.</text>
</comment>
<proteinExistence type="predicted"/>
<dbReference type="Proteomes" id="UP001162483">
    <property type="component" value="Unassembled WGS sequence"/>
</dbReference>
<accession>A0ABN9CGC3</accession>
<name>A0ABN9CGC3_9NEOB</name>
<organism evidence="2 3">
    <name type="scientific">Staurois parvus</name>
    <dbReference type="NCBI Taxonomy" id="386267"/>
    <lineage>
        <taxon>Eukaryota</taxon>
        <taxon>Metazoa</taxon>
        <taxon>Chordata</taxon>
        <taxon>Craniata</taxon>
        <taxon>Vertebrata</taxon>
        <taxon>Euteleostomi</taxon>
        <taxon>Amphibia</taxon>
        <taxon>Batrachia</taxon>
        <taxon>Anura</taxon>
        <taxon>Neobatrachia</taxon>
        <taxon>Ranoidea</taxon>
        <taxon>Ranidae</taxon>
        <taxon>Staurois</taxon>
    </lineage>
</organism>
<keyword evidence="3" id="KW-1185">Reference proteome</keyword>
<evidence type="ECO:0000313" key="3">
    <source>
        <dbReference type="Proteomes" id="UP001162483"/>
    </source>
</evidence>